<dbReference type="Pfam" id="PF02944">
    <property type="entry name" value="BESS"/>
    <property type="match status" value="1"/>
</dbReference>
<dbReference type="EMBL" id="KK119095">
    <property type="protein sequence ID" value="KFM74700.1"/>
    <property type="molecule type" value="Genomic_DNA"/>
</dbReference>
<evidence type="ECO:0000256" key="1">
    <source>
        <dbReference type="SAM" id="MobiDB-lite"/>
    </source>
</evidence>
<name>A0A087UBG1_STEMI</name>
<evidence type="ECO:0000259" key="2">
    <source>
        <dbReference type="PROSITE" id="PS51029"/>
    </source>
</evidence>
<dbReference type="OMA" id="ECKNKWR"/>
<evidence type="ECO:0000313" key="4">
    <source>
        <dbReference type="Proteomes" id="UP000054359"/>
    </source>
</evidence>
<accession>A0A087UBG1</accession>
<feature type="region of interest" description="Disordered" evidence="1">
    <location>
        <begin position="124"/>
        <end position="170"/>
    </location>
</feature>
<dbReference type="Pfam" id="PF10545">
    <property type="entry name" value="MADF_DNA_bdg"/>
    <property type="match status" value="1"/>
</dbReference>
<dbReference type="Proteomes" id="UP000054359">
    <property type="component" value="Unassembled WGS sequence"/>
</dbReference>
<dbReference type="GO" id="GO:0005667">
    <property type="term" value="C:transcription regulator complex"/>
    <property type="evidence" value="ECO:0007669"/>
    <property type="project" value="TreeGrafter"/>
</dbReference>
<reference evidence="3 4" key="1">
    <citation type="submission" date="2013-11" db="EMBL/GenBank/DDBJ databases">
        <title>Genome sequencing of Stegodyphus mimosarum.</title>
        <authorList>
            <person name="Bechsgaard J."/>
        </authorList>
    </citation>
    <scope>NUCLEOTIDE SEQUENCE [LARGE SCALE GENOMIC DNA]</scope>
</reference>
<dbReference type="AlphaFoldDB" id="A0A087UBG1"/>
<dbReference type="PANTHER" id="PTHR12243:SF60">
    <property type="entry name" value="SI:CH211-15D5.12-RELATED"/>
    <property type="match status" value="1"/>
</dbReference>
<dbReference type="InterPro" id="IPR004210">
    <property type="entry name" value="BESS_motif"/>
</dbReference>
<evidence type="ECO:0000313" key="3">
    <source>
        <dbReference type="EMBL" id="KFM74700.1"/>
    </source>
</evidence>
<dbReference type="GO" id="GO:0003677">
    <property type="term" value="F:DNA binding"/>
    <property type="evidence" value="ECO:0007669"/>
    <property type="project" value="InterPro"/>
</dbReference>
<dbReference type="GO" id="GO:0005634">
    <property type="term" value="C:nucleus"/>
    <property type="evidence" value="ECO:0007669"/>
    <property type="project" value="TreeGrafter"/>
</dbReference>
<dbReference type="InterPro" id="IPR039353">
    <property type="entry name" value="TF_Adf1"/>
</dbReference>
<gene>
    <name evidence="3" type="ORF">X975_17459</name>
</gene>
<feature type="non-terminal residue" evidence="3">
    <location>
        <position position="252"/>
    </location>
</feature>
<feature type="compositionally biased region" description="Low complexity" evidence="1">
    <location>
        <begin position="129"/>
        <end position="141"/>
    </location>
</feature>
<dbReference type="PANTHER" id="PTHR12243">
    <property type="entry name" value="MADF DOMAIN TRANSCRIPTION FACTOR"/>
    <property type="match status" value="1"/>
</dbReference>
<dbReference type="STRING" id="407821.A0A087UBG1"/>
<dbReference type="OrthoDB" id="6512434at2759"/>
<proteinExistence type="predicted"/>
<dbReference type="SMART" id="SM00595">
    <property type="entry name" value="MADF"/>
    <property type="match status" value="1"/>
</dbReference>
<keyword evidence="4" id="KW-1185">Reference proteome</keyword>
<organism evidence="3 4">
    <name type="scientific">Stegodyphus mimosarum</name>
    <name type="common">African social velvet spider</name>
    <dbReference type="NCBI Taxonomy" id="407821"/>
    <lineage>
        <taxon>Eukaryota</taxon>
        <taxon>Metazoa</taxon>
        <taxon>Ecdysozoa</taxon>
        <taxon>Arthropoda</taxon>
        <taxon>Chelicerata</taxon>
        <taxon>Arachnida</taxon>
        <taxon>Araneae</taxon>
        <taxon>Araneomorphae</taxon>
        <taxon>Entelegynae</taxon>
        <taxon>Eresoidea</taxon>
        <taxon>Eresidae</taxon>
        <taxon>Stegodyphus</taxon>
    </lineage>
</organism>
<protein>
    <recommendedName>
        <fullName evidence="2">MADF domain-containing protein</fullName>
    </recommendedName>
</protein>
<sequence>MEDLILEIQNYPCIYATDAEDYRDNMKKAVCWETIATRLNRSSAELKREWKNARDCYRQALSIRKNRNNMKPWRYEKIMEFVKPYLKPKRNTEEIAFYGDCFETIDDVIIKSEVTTDFEDELSESDYISENPPNEESPASPQRTSKRKRHSSDNDIQPIISRVESSDEKTYQQKHLELQQSREISTPSRDLESQNKIITFASKEPNDLELFFASICETAKALPRKYQNKIKREVLEIVTKAEEDCETETILP</sequence>
<dbReference type="GO" id="GO:0006357">
    <property type="term" value="P:regulation of transcription by RNA polymerase II"/>
    <property type="evidence" value="ECO:0007669"/>
    <property type="project" value="TreeGrafter"/>
</dbReference>
<feature type="domain" description="MADF" evidence="2">
    <location>
        <begin position="3"/>
        <end position="87"/>
    </location>
</feature>
<dbReference type="InterPro" id="IPR006578">
    <property type="entry name" value="MADF-dom"/>
</dbReference>
<dbReference type="PROSITE" id="PS51029">
    <property type="entry name" value="MADF"/>
    <property type="match status" value="1"/>
</dbReference>